<dbReference type="SMART" id="SM00355">
    <property type="entry name" value="ZnF_C2H2"/>
    <property type="match status" value="2"/>
</dbReference>
<dbReference type="Gene3D" id="3.30.160.60">
    <property type="entry name" value="Classic Zinc Finger"/>
    <property type="match status" value="1"/>
</dbReference>
<dbReference type="AlphaFoldDB" id="A0A182VHQ3"/>
<feature type="domain" description="C2H2-type" evidence="4">
    <location>
        <begin position="148"/>
        <end position="175"/>
    </location>
</feature>
<keyword evidence="1" id="KW-0863">Zinc-finger</keyword>
<dbReference type="EnsemblMetazoa" id="AMEM015166-RA">
    <property type="protein sequence ID" value="AMEM015166-PA"/>
    <property type="gene ID" value="AMEM015166"/>
</dbReference>
<dbReference type="STRING" id="30066.A0A182VHQ3"/>
<evidence type="ECO:0000313" key="6">
    <source>
        <dbReference type="Proteomes" id="UP000075903"/>
    </source>
</evidence>
<feature type="compositionally biased region" description="Polar residues" evidence="2">
    <location>
        <begin position="19"/>
        <end position="36"/>
    </location>
</feature>
<feature type="region of interest" description="Disordered" evidence="2">
    <location>
        <begin position="1"/>
        <end position="125"/>
    </location>
</feature>
<evidence type="ECO:0000313" key="5">
    <source>
        <dbReference type="EnsemblMetazoa" id="AMEM015166-PA"/>
    </source>
</evidence>
<evidence type="ECO:0000259" key="4">
    <source>
        <dbReference type="PROSITE" id="PS50157"/>
    </source>
</evidence>
<dbReference type="InterPro" id="IPR013087">
    <property type="entry name" value="Znf_C2H2_type"/>
</dbReference>
<name>A0A182VHQ3_ANOME</name>
<keyword evidence="6" id="KW-1185">Reference proteome</keyword>
<evidence type="ECO:0000256" key="1">
    <source>
        <dbReference type="PROSITE-ProRule" id="PRU00042"/>
    </source>
</evidence>
<dbReference type="VEuPathDB" id="VectorBase:AMEM21_000877"/>
<dbReference type="Proteomes" id="UP000075903">
    <property type="component" value="Unassembled WGS sequence"/>
</dbReference>
<evidence type="ECO:0000256" key="3">
    <source>
        <dbReference type="SAM" id="Phobius"/>
    </source>
</evidence>
<keyword evidence="1" id="KW-0862">Zinc</keyword>
<dbReference type="PROSITE" id="PS50157">
    <property type="entry name" value="ZINC_FINGER_C2H2_2"/>
    <property type="match status" value="2"/>
</dbReference>
<dbReference type="InterPro" id="IPR036236">
    <property type="entry name" value="Znf_C2H2_sf"/>
</dbReference>
<feature type="compositionally biased region" description="Acidic residues" evidence="2">
    <location>
        <begin position="1"/>
        <end position="16"/>
    </location>
</feature>
<dbReference type="PANTHER" id="PTHR46273">
    <property type="entry name" value="MYOSUPPRESSIN RECEPTOR 1, ISOFORM B-RELATED"/>
    <property type="match status" value="1"/>
</dbReference>
<accession>A0A182VHQ3</accession>
<dbReference type="PROSITE" id="PS00028">
    <property type="entry name" value="ZINC_FINGER_C2H2_1"/>
    <property type="match status" value="2"/>
</dbReference>
<keyword evidence="3" id="KW-0472">Membrane</keyword>
<dbReference type="Gene3D" id="1.20.1070.10">
    <property type="entry name" value="Rhodopsin 7-helix transmembrane proteins"/>
    <property type="match status" value="1"/>
</dbReference>
<feature type="transmembrane region" description="Helical" evidence="3">
    <location>
        <begin position="387"/>
        <end position="409"/>
    </location>
</feature>
<dbReference type="GO" id="GO:0005886">
    <property type="term" value="C:plasma membrane"/>
    <property type="evidence" value="ECO:0007669"/>
    <property type="project" value="TreeGrafter"/>
</dbReference>
<dbReference type="SUPFAM" id="SSF57667">
    <property type="entry name" value="beta-beta-alpha zinc fingers"/>
    <property type="match status" value="1"/>
</dbReference>
<evidence type="ECO:0000256" key="2">
    <source>
        <dbReference type="SAM" id="MobiDB-lite"/>
    </source>
</evidence>
<proteinExistence type="predicted"/>
<dbReference type="PANTHER" id="PTHR46273:SF4">
    <property type="entry name" value="AT19640P"/>
    <property type="match status" value="1"/>
</dbReference>
<dbReference type="InterPro" id="IPR053219">
    <property type="entry name" value="GPCR_Dmsr-1"/>
</dbReference>
<organism evidence="5 6">
    <name type="scientific">Anopheles merus</name>
    <name type="common">Mosquito</name>
    <dbReference type="NCBI Taxonomy" id="30066"/>
    <lineage>
        <taxon>Eukaryota</taxon>
        <taxon>Metazoa</taxon>
        <taxon>Ecdysozoa</taxon>
        <taxon>Arthropoda</taxon>
        <taxon>Hexapoda</taxon>
        <taxon>Insecta</taxon>
        <taxon>Pterygota</taxon>
        <taxon>Neoptera</taxon>
        <taxon>Endopterygota</taxon>
        <taxon>Diptera</taxon>
        <taxon>Nematocera</taxon>
        <taxon>Culicoidea</taxon>
        <taxon>Culicidae</taxon>
        <taxon>Anophelinae</taxon>
        <taxon>Anopheles</taxon>
    </lineage>
</organism>
<keyword evidence="1" id="KW-0479">Metal-binding</keyword>
<dbReference type="VEuPathDB" id="VectorBase:AMEM21_004912"/>
<feature type="compositionally biased region" description="Basic and acidic residues" evidence="2">
    <location>
        <begin position="175"/>
        <end position="192"/>
    </location>
</feature>
<sequence length="442" mass="50492">MSDSDKDDEEPVDDDEYKVSQSEVESEPATSDDSFSPPNKRKRTPKRRVGRPPGRGRPGRKPKNMVVSTPKFGVKRGPGRPPKYPKTSSLTNIVYIEAPEDSSSSGEEAEVTPKRRKRGDNPCPKCDEVLPSQLALKQHLKTHPGDRFDCDRCALFFRTEKALSNHIERHKKADKIREEKRKEREQRIEQRSRYTPKSSDAEKSKLISPQGSATAEKKKKSEPSAASSGRDLFNMEHQCVEERVLEWLHYIYSNDSARAIVLNAAEFKQRLLYILATRFNMDETGASYYLHAFEYQNITEHNITEEHVNDFLRRVFQSLNFLNRTIPDHADVDEVEATNCSDYCKGAVREILLEYKLLHGYISLVGILGLMSGILEKCFFRRCYGLFGEVMDLLALINAAIGFVLYGLMSKQFRTSFKSVFFKTPTHRAEITRMTGITTTCV</sequence>
<keyword evidence="3" id="KW-1133">Transmembrane helix</keyword>
<reference evidence="5" key="1">
    <citation type="submission" date="2020-05" db="UniProtKB">
        <authorList>
            <consortium name="EnsemblMetazoa"/>
        </authorList>
    </citation>
    <scope>IDENTIFICATION</scope>
    <source>
        <strain evidence="5">MAF</strain>
    </source>
</reference>
<feature type="region of interest" description="Disordered" evidence="2">
    <location>
        <begin position="167"/>
        <end position="228"/>
    </location>
</feature>
<feature type="domain" description="C2H2-type" evidence="4">
    <location>
        <begin position="121"/>
        <end position="148"/>
    </location>
</feature>
<protein>
    <recommendedName>
        <fullName evidence="4">C2H2-type domain-containing protein</fullName>
    </recommendedName>
</protein>
<keyword evidence="3" id="KW-0812">Transmembrane</keyword>
<dbReference type="GO" id="GO:0008270">
    <property type="term" value="F:zinc ion binding"/>
    <property type="evidence" value="ECO:0007669"/>
    <property type="project" value="UniProtKB-KW"/>
</dbReference>
<dbReference type="GO" id="GO:0008528">
    <property type="term" value="F:G protein-coupled peptide receptor activity"/>
    <property type="evidence" value="ECO:0007669"/>
    <property type="project" value="TreeGrafter"/>
</dbReference>
<feature type="transmembrane region" description="Helical" evidence="3">
    <location>
        <begin position="357"/>
        <end position="375"/>
    </location>
</feature>
<feature type="compositionally biased region" description="Basic residues" evidence="2">
    <location>
        <begin position="39"/>
        <end position="50"/>
    </location>
</feature>
<dbReference type="VEuPathDB" id="VectorBase:AMEM015166"/>